<keyword evidence="2" id="KW-1283">Bacterial microcompartment</keyword>
<feature type="region of interest" description="Disordered" evidence="4">
    <location>
        <begin position="113"/>
        <end position="146"/>
    </location>
</feature>
<keyword evidence="7" id="KW-1185">Reference proteome</keyword>
<dbReference type="InterPro" id="IPR000249">
    <property type="entry name" value="BMC_dom"/>
</dbReference>
<dbReference type="EMBL" id="JBHTON010000057">
    <property type="protein sequence ID" value="MFD1486318.1"/>
    <property type="molecule type" value="Genomic_DNA"/>
</dbReference>
<comment type="subcellular location">
    <subcellularLocation>
        <location evidence="1">Bacterial microcompartment</location>
    </subcellularLocation>
</comment>
<dbReference type="PANTHER" id="PTHR33941:SF11">
    <property type="entry name" value="BACTERIAL MICROCOMPARTMENT SHELL PROTEIN PDUJ"/>
    <property type="match status" value="1"/>
</dbReference>
<dbReference type="SUPFAM" id="SSF143414">
    <property type="entry name" value="CcmK-like"/>
    <property type="match status" value="1"/>
</dbReference>
<sequence>MQALGMVETRGLIAAIEATDVMLKTADVHLINQEYVRGGLVATLMGGDVAAIQTAVDAATTAVRRLSEDSLFTTDVIPRPDGMLDLIVQPTPPAAPQPKMTAVAPTAETPVDQAATTAATDEPATPPAPAADPSTPTTEAKPKAAEPNKLDAAYFKQIVADKAKAAAYLGQFKINELRNFAKKQAEFIKQHKNVYQLSKNSLVNLLIDFYQNEA</sequence>
<dbReference type="Gene3D" id="3.30.70.1710">
    <property type="match status" value="1"/>
</dbReference>
<dbReference type="InterPro" id="IPR044872">
    <property type="entry name" value="CcmK/CsoS1_BMC"/>
</dbReference>
<evidence type="ECO:0000259" key="5">
    <source>
        <dbReference type="PROSITE" id="PS51930"/>
    </source>
</evidence>
<comment type="similarity">
    <text evidence="3">Belongs to the bacterial microcompartments protein family.</text>
</comment>
<dbReference type="PANTHER" id="PTHR33941">
    <property type="entry name" value="PROPANEDIOL UTILIZATION PROTEIN PDUA"/>
    <property type="match status" value="1"/>
</dbReference>
<evidence type="ECO:0000313" key="7">
    <source>
        <dbReference type="Proteomes" id="UP001597252"/>
    </source>
</evidence>
<gene>
    <name evidence="6" type="ORF">ACFQ5J_13885</name>
</gene>
<protein>
    <submittedName>
        <fullName evidence="6">BMC domain-containing protein</fullName>
    </submittedName>
</protein>
<name>A0ABW4EAR4_9LACO</name>
<reference evidence="7" key="1">
    <citation type="journal article" date="2019" name="Int. J. Syst. Evol. Microbiol.">
        <title>The Global Catalogue of Microorganisms (GCM) 10K type strain sequencing project: providing services to taxonomists for standard genome sequencing and annotation.</title>
        <authorList>
            <consortium name="The Broad Institute Genomics Platform"/>
            <consortium name="The Broad Institute Genome Sequencing Center for Infectious Disease"/>
            <person name="Wu L."/>
            <person name="Ma J."/>
        </authorList>
    </citation>
    <scope>NUCLEOTIDE SEQUENCE [LARGE SCALE GENOMIC DNA]</scope>
    <source>
        <strain evidence="7">CCM 8903</strain>
    </source>
</reference>
<evidence type="ECO:0000256" key="2">
    <source>
        <dbReference type="ARBA" id="ARBA00024446"/>
    </source>
</evidence>
<dbReference type="Pfam" id="PF00936">
    <property type="entry name" value="BMC"/>
    <property type="match status" value="1"/>
</dbReference>
<accession>A0ABW4EAR4</accession>
<dbReference type="CDD" id="cd07045">
    <property type="entry name" value="BMC_CcmK_like"/>
    <property type="match status" value="1"/>
</dbReference>
<dbReference type="Proteomes" id="UP001597252">
    <property type="component" value="Unassembled WGS sequence"/>
</dbReference>
<feature type="domain" description="BMC" evidence="5">
    <location>
        <begin position="3"/>
        <end position="89"/>
    </location>
</feature>
<feature type="compositionally biased region" description="Low complexity" evidence="4">
    <location>
        <begin position="114"/>
        <end position="123"/>
    </location>
</feature>
<evidence type="ECO:0000256" key="1">
    <source>
        <dbReference type="ARBA" id="ARBA00024322"/>
    </source>
</evidence>
<dbReference type="SMART" id="SM00877">
    <property type="entry name" value="BMC"/>
    <property type="match status" value="1"/>
</dbReference>
<dbReference type="RefSeq" id="WP_125753947.1">
    <property type="nucleotide sequence ID" value="NZ_JBHTON010000057.1"/>
</dbReference>
<organism evidence="6 7">
    <name type="scientific">Lacticaseibacillus baoqingensis</name>
    <dbReference type="NCBI Taxonomy" id="2486013"/>
    <lineage>
        <taxon>Bacteria</taxon>
        <taxon>Bacillati</taxon>
        <taxon>Bacillota</taxon>
        <taxon>Bacilli</taxon>
        <taxon>Lactobacillales</taxon>
        <taxon>Lactobacillaceae</taxon>
        <taxon>Lacticaseibacillus</taxon>
    </lineage>
</organism>
<evidence type="ECO:0000256" key="4">
    <source>
        <dbReference type="SAM" id="MobiDB-lite"/>
    </source>
</evidence>
<comment type="caution">
    <text evidence="6">The sequence shown here is derived from an EMBL/GenBank/DDBJ whole genome shotgun (WGS) entry which is preliminary data.</text>
</comment>
<evidence type="ECO:0000256" key="3">
    <source>
        <dbReference type="PROSITE-ProRule" id="PRU01278"/>
    </source>
</evidence>
<dbReference type="InterPro" id="IPR050575">
    <property type="entry name" value="BMC_shell"/>
</dbReference>
<evidence type="ECO:0000313" key="6">
    <source>
        <dbReference type="EMBL" id="MFD1486318.1"/>
    </source>
</evidence>
<dbReference type="InterPro" id="IPR037233">
    <property type="entry name" value="CcmK-like_sf"/>
</dbReference>
<proteinExistence type="inferred from homology"/>
<dbReference type="PROSITE" id="PS51930">
    <property type="entry name" value="BMC_2"/>
    <property type="match status" value="1"/>
</dbReference>